<feature type="transmembrane region" description="Helical" evidence="6">
    <location>
        <begin position="62"/>
        <end position="85"/>
    </location>
</feature>
<evidence type="ECO:0000256" key="5">
    <source>
        <dbReference type="ARBA" id="ARBA00023136"/>
    </source>
</evidence>
<dbReference type="Pfam" id="PF01943">
    <property type="entry name" value="Polysacc_synt"/>
    <property type="match status" value="1"/>
</dbReference>
<keyword evidence="4 6" id="KW-1133">Transmembrane helix</keyword>
<evidence type="ECO:0000256" key="2">
    <source>
        <dbReference type="ARBA" id="ARBA00022475"/>
    </source>
</evidence>
<name>A0ABU9B316_9BACT</name>
<feature type="transmembrane region" description="Helical" evidence="6">
    <location>
        <begin position="285"/>
        <end position="309"/>
    </location>
</feature>
<comment type="subcellular location">
    <subcellularLocation>
        <location evidence="1">Cell membrane</location>
        <topology evidence="1">Multi-pass membrane protein</topology>
    </subcellularLocation>
</comment>
<sequence>MSRATHVAPMTGAVEESHSARRDRSIRLAVVTSFLSKAGTMLFQALSMPIAVRVLGREEFGIYLAVNVTLGVVSMLQVGIGPALAHGLSKAKAQGHEEDARQLASSAFFLSGGLALLAGLILGAMLLTVPLPAIFGSEFASKEAVLRPALWTGLSLFLLLFLFNLTDRTREGLLEASANNLWGAAGNVLAAAAVGIGVWFIPQVWFLVLAVHGSLVTAKLCNTVALWRAHPEVRPKWTRFRLPVAKHLFSDGLTFSAATLVTGVVEYNVCGWLAGRYGGPSATALYGVFIQMTVMQLGFVMMLSTPTWPAVAEALARGDVPWARKAAKKLYLLGSAFALCAFAGLALLGPWVFTVWLGKDFANTPRMMFVCYGLYFAAHVWRHLNHAMMIGTSQVSKLARVQFVESTLVTVAAVAALHWGGIGPMLAAMGLVILAVTGWVLPRQVAGRLKAVD</sequence>
<evidence type="ECO:0000256" key="4">
    <source>
        <dbReference type="ARBA" id="ARBA00022989"/>
    </source>
</evidence>
<proteinExistence type="predicted"/>
<comment type="caution">
    <text evidence="7">The sequence shown here is derived from an EMBL/GenBank/DDBJ whole genome shotgun (WGS) entry which is preliminary data.</text>
</comment>
<keyword evidence="5 6" id="KW-0472">Membrane</keyword>
<evidence type="ECO:0000256" key="3">
    <source>
        <dbReference type="ARBA" id="ARBA00022692"/>
    </source>
</evidence>
<feature type="transmembrane region" description="Helical" evidence="6">
    <location>
        <begin position="178"/>
        <end position="201"/>
    </location>
</feature>
<organism evidence="7 8">
    <name type="scientific">Luteolibacter soli</name>
    <dbReference type="NCBI Taxonomy" id="3135280"/>
    <lineage>
        <taxon>Bacteria</taxon>
        <taxon>Pseudomonadati</taxon>
        <taxon>Verrucomicrobiota</taxon>
        <taxon>Verrucomicrobiia</taxon>
        <taxon>Verrucomicrobiales</taxon>
        <taxon>Verrucomicrobiaceae</taxon>
        <taxon>Luteolibacter</taxon>
    </lineage>
</organism>
<accession>A0ABU9B316</accession>
<feature type="transmembrane region" description="Helical" evidence="6">
    <location>
        <begin position="248"/>
        <end position="265"/>
    </location>
</feature>
<dbReference type="PANTHER" id="PTHR30250">
    <property type="entry name" value="PST FAMILY PREDICTED COLANIC ACID TRANSPORTER"/>
    <property type="match status" value="1"/>
</dbReference>
<protein>
    <submittedName>
        <fullName evidence="7">Oligosaccharide flippase family protein</fullName>
    </submittedName>
</protein>
<gene>
    <name evidence="7" type="ORF">WKV53_24590</name>
</gene>
<evidence type="ECO:0000313" key="8">
    <source>
        <dbReference type="Proteomes" id="UP001371305"/>
    </source>
</evidence>
<dbReference type="Proteomes" id="UP001371305">
    <property type="component" value="Unassembled WGS sequence"/>
</dbReference>
<feature type="transmembrane region" description="Helical" evidence="6">
    <location>
        <begin position="106"/>
        <end position="129"/>
    </location>
</feature>
<dbReference type="PANTHER" id="PTHR30250:SF26">
    <property type="entry name" value="PSMA PROTEIN"/>
    <property type="match status" value="1"/>
</dbReference>
<feature type="transmembrane region" description="Helical" evidence="6">
    <location>
        <begin position="149"/>
        <end position="166"/>
    </location>
</feature>
<reference evidence="7 8" key="1">
    <citation type="submission" date="2024-04" db="EMBL/GenBank/DDBJ databases">
        <title>Luteolibacter sp. isolated from soil.</title>
        <authorList>
            <person name="An J."/>
        </authorList>
    </citation>
    <scope>NUCLEOTIDE SEQUENCE [LARGE SCALE GENOMIC DNA]</scope>
    <source>
        <strain evidence="7 8">Y139</strain>
    </source>
</reference>
<keyword evidence="8" id="KW-1185">Reference proteome</keyword>
<dbReference type="InterPro" id="IPR002797">
    <property type="entry name" value="Polysacc_synth"/>
</dbReference>
<dbReference type="RefSeq" id="WP_341407482.1">
    <property type="nucleotide sequence ID" value="NZ_JBBUKT010000013.1"/>
</dbReference>
<keyword evidence="3 6" id="KW-0812">Transmembrane</keyword>
<dbReference type="InterPro" id="IPR050833">
    <property type="entry name" value="Poly_Biosynth_Transport"/>
</dbReference>
<feature type="transmembrane region" description="Helical" evidence="6">
    <location>
        <begin position="28"/>
        <end position="50"/>
    </location>
</feature>
<evidence type="ECO:0000256" key="1">
    <source>
        <dbReference type="ARBA" id="ARBA00004651"/>
    </source>
</evidence>
<keyword evidence="2" id="KW-1003">Cell membrane</keyword>
<feature type="transmembrane region" description="Helical" evidence="6">
    <location>
        <begin position="330"/>
        <end position="353"/>
    </location>
</feature>
<evidence type="ECO:0000313" key="7">
    <source>
        <dbReference type="EMBL" id="MEK7953716.1"/>
    </source>
</evidence>
<dbReference type="EMBL" id="JBBUKT010000013">
    <property type="protein sequence ID" value="MEK7953716.1"/>
    <property type="molecule type" value="Genomic_DNA"/>
</dbReference>
<feature type="transmembrane region" description="Helical" evidence="6">
    <location>
        <begin position="425"/>
        <end position="441"/>
    </location>
</feature>
<evidence type="ECO:0000256" key="6">
    <source>
        <dbReference type="SAM" id="Phobius"/>
    </source>
</evidence>
<feature type="transmembrane region" description="Helical" evidence="6">
    <location>
        <begin position="207"/>
        <end position="227"/>
    </location>
</feature>